<comment type="similarity">
    <text evidence="1 3">Belongs to the peptidase A1 family.</text>
</comment>
<dbReference type="InterPro" id="IPR001461">
    <property type="entry name" value="Aspartic_peptidase_A1"/>
</dbReference>
<dbReference type="AlphaFoldDB" id="A0A8E2DGY2"/>
<dbReference type="GO" id="GO:0006508">
    <property type="term" value="P:proteolysis"/>
    <property type="evidence" value="ECO:0007669"/>
    <property type="project" value="UniProtKB-KW"/>
</dbReference>
<accession>A0A8E2DGY2</accession>
<dbReference type="GO" id="GO:0004190">
    <property type="term" value="F:aspartic-type endopeptidase activity"/>
    <property type="evidence" value="ECO:0007669"/>
    <property type="project" value="UniProtKB-KW"/>
</dbReference>
<dbReference type="InterPro" id="IPR021109">
    <property type="entry name" value="Peptidase_aspartic_dom_sf"/>
</dbReference>
<keyword evidence="3 6" id="KW-0645">Protease</keyword>
<dbReference type="InterPro" id="IPR033121">
    <property type="entry name" value="PEPTIDASE_A1"/>
</dbReference>
<organism evidence="6 7">
    <name type="scientific">Obba rivulosa</name>
    <dbReference type="NCBI Taxonomy" id="1052685"/>
    <lineage>
        <taxon>Eukaryota</taxon>
        <taxon>Fungi</taxon>
        <taxon>Dikarya</taxon>
        <taxon>Basidiomycota</taxon>
        <taxon>Agaricomycotina</taxon>
        <taxon>Agaricomycetes</taxon>
        <taxon>Polyporales</taxon>
        <taxon>Gelatoporiaceae</taxon>
        <taxon>Obba</taxon>
    </lineage>
</organism>
<dbReference type="SUPFAM" id="SSF50630">
    <property type="entry name" value="Acid proteases"/>
    <property type="match status" value="1"/>
</dbReference>
<dbReference type="PANTHER" id="PTHR47966:SF51">
    <property type="entry name" value="BETA-SITE APP-CLEAVING ENZYME, ISOFORM A-RELATED"/>
    <property type="match status" value="1"/>
</dbReference>
<dbReference type="PRINTS" id="PR00792">
    <property type="entry name" value="PEPSIN"/>
</dbReference>
<evidence type="ECO:0000313" key="6">
    <source>
        <dbReference type="EMBL" id="OCH86411.1"/>
    </source>
</evidence>
<dbReference type="Gene3D" id="2.40.70.10">
    <property type="entry name" value="Acid Proteases"/>
    <property type="match status" value="2"/>
</dbReference>
<keyword evidence="3" id="KW-0378">Hydrolase</keyword>
<gene>
    <name evidence="6" type="ORF">OBBRIDRAFT_738060</name>
</gene>
<evidence type="ECO:0000313" key="7">
    <source>
        <dbReference type="Proteomes" id="UP000250043"/>
    </source>
</evidence>
<dbReference type="Pfam" id="PF00026">
    <property type="entry name" value="Asp"/>
    <property type="match status" value="1"/>
</dbReference>
<feature type="chain" id="PRO_5034631783" evidence="4">
    <location>
        <begin position="21"/>
        <end position="419"/>
    </location>
</feature>
<evidence type="ECO:0000256" key="1">
    <source>
        <dbReference type="ARBA" id="ARBA00007447"/>
    </source>
</evidence>
<keyword evidence="7" id="KW-1185">Reference proteome</keyword>
<evidence type="ECO:0000256" key="3">
    <source>
        <dbReference type="RuleBase" id="RU000454"/>
    </source>
</evidence>
<name>A0A8E2DGY2_9APHY</name>
<dbReference type="InterPro" id="IPR034164">
    <property type="entry name" value="Pepsin-like_dom"/>
</dbReference>
<dbReference type="EMBL" id="KV722529">
    <property type="protein sequence ID" value="OCH86411.1"/>
    <property type="molecule type" value="Genomic_DNA"/>
</dbReference>
<dbReference type="PANTHER" id="PTHR47966">
    <property type="entry name" value="BETA-SITE APP-CLEAVING ENZYME, ISOFORM A-RELATED"/>
    <property type="match status" value="1"/>
</dbReference>
<evidence type="ECO:0000259" key="5">
    <source>
        <dbReference type="PROSITE" id="PS51767"/>
    </source>
</evidence>
<keyword evidence="2 3" id="KW-0064">Aspartyl protease</keyword>
<proteinExistence type="inferred from homology"/>
<dbReference type="Proteomes" id="UP000250043">
    <property type="component" value="Unassembled WGS sequence"/>
</dbReference>
<reference evidence="6 7" key="1">
    <citation type="submission" date="2016-07" db="EMBL/GenBank/DDBJ databases">
        <title>Draft genome of the white-rot fungus Obba rivulosa 3A-2.</title>
        <authorList>
            <consortium name="DOE Joint Genome Institute"/>
            <person name="Miettinen O."/>
            <person name="Riley R."/>
            <person name="Acob R."/>
            <person name="Barry K."/>
            <person name="Cullen D."/>
            <person name="De Vries R."/>
            <person name="Hainaut M."/>
            <person name="Hatakka A."/>
            <person name="Henrissat B."/>
            <person name="Hilden K."/>
            <person name="Kuo R."/>
            <person name="Labutti K."/>
            <person name="Lipzen A."/>
            <person name="Makela M.R."/>
            <person name="Sandor L."/>
            <person name="Spatafora J.W."/>
            <person name="Grigoriev I.V."/>
            <person name="Hibbett D.S."/>
        </authorList>
    </citation>
    <scope>NUCLEOTIDE SEQUENCE [LARGE SCALE GENOMIC DNA]</scope>
    <source>
        <strain evidence="6 7">3A-2</strain>
    </source>
</reference>
<sequence length="419" mass="43898">MLHKHFSTLVLLSFSVLVLAAAPTPSQAVATLPIIRRLNLTGGGTLIEHDHTRAQAMRTKSFPAGLMKQQSTVATALGASAPVVNEGTLYIATIGVGSPPTEYSVILDSGSSNTWVGANQPYVPTSTSQDTGLEVAVDYGSGFFIGEEYTDTVTIAPGLEIRGQSIGVATISEGLNGLDGILGIGPTDLTAGTLQNGDTIPTVTDNALAQGLISTKQVGVSFEPTTSLSDTNGEVTFGGPDFTKFIDLLAFVPITTTSPASEFVGIDQSITYGFSRINILSTTAGIVDTGTTLLLLASDAFSTYTQLTGATMDETTGLLTLPASKFGRIESLFFNIGGVCTRFTPDAQIWPRSLNSEIGGSDDNVYIIVGDSGSPSGSGLDFTNGLVWLERFYFLYDSGANQVGFANTFFTRSISNSRN</sequence>
<dbReference type="OrthoDB" id="660550at2759"/>
<dbReference type="InterPro" id="IPR001969">
    <property type="entry name" value="Aspartic_peptidase_AS"/>
</dbReference>
<evidence type="ECO:0000256" key="2">
    <source>
        <dbReference type="ARBA" id="ARBA00022750"/>
    </source>
</evidence>
<dbReference type="CDD" id="cd05471">
    <property type="entry name" value="pepsin_like"/>
    <property type="match status" value="1"/>
</dbReference>
<evidence type="ECO:0000256" key="4">
    <source>
        <dbReference type="SAM" id="SignalP"/>
    </source>
</evidence>
<feature type="domain" description="Peptidase A1" evidence="5">
    <location>
        <begin position="90"/>
        <end position="406"/>
    </location>
</feature>
<dbReference type="PROSITE" id="PS00141">
    <property type="entry name" value="ASP_PROTEASE"/>
    <property type="match status" value="2"/>
</dbReference>
<dbReference type="PROSITE" id="PS51767">
    <property type="entry name" value="PEPTIDASE_A1"/>
    <property type="match status" value="1"/>
</dbReference>
<keyword evidence="4" id="KW-0732">Signal</keyword>
<feature type="signal peptide" evidence="4">
    <location>
        <begin position="1"/>
        <end position="20"/>
    </location>
</feature>
<protein>
    <submittedName>
        <fullName evidence="6">Acid protease</fullName>
    </submittedName>
</protein>